<dbReference type="Pfam" id="PF03165">
    <property type="entry name" value="MH1"/>
    <property type="match status" value="1"/>
</dbReference>
<evidence type="ECO:0000313" key="11">
    <source>
        <dbReference type="EMBL" id="CAG9766879.1"/>
    </source>
</evidence>
<reference evidence="11" key="1">
    <citation type="submission" date="2022-01" db="EMBL/GenBank/DDBJ databases">
        <authorList>
            <person name="King R."/>
        </authorList>
    </citation>
    <scope>NUCLEOTIDE SEQUENCE</scope>
</reference>
<evidence type="ECO:0000256" key="8">
    <source>
        <dbReference type="SAM" id="MobiDB-lite"/>
    </source>
</evidence>
<evidence type="ECO:0000256" key="5">
    <source>
        <dbReference type="ARBA" id="ARBA00023163"/>
    </source>
</evidence>
<dbReference type="InterPro" id="IPR003619">
    <property type="entry name" value="MAD_homology1_Dwarfin-type"/>
</dbReference>
<sequence length="358" mass="40538">MFMFRRRRAINLTKKLLRERRANLNGPPAVGDRGPPPGPRDTKERDVQELLKKLQENQLEMLLTAVDSRGLELGHCVLVPREHSHEPHLLCCQFWRWPEVRQASELRRLPQCGAAGDMVYACCNPFHWSRLCQPETPPPPYSRTNEDRIRPEDRAPSELPLLTRNSYESLTTSGDSSMTNRLEWCKLAYWELQERVGPLFHVEPCYVNVFGNVPYGLDGFSLEAVGPQNTKQTEASRKTRAKIGLGITLSREPDGFVWLYNRSEQAVFVDSLYLDGGCEEVPGGPTRVPADHCLCVHAPGGPQMFGWDQLVPNGCRQGPSGDPNSIRVSFVKGWGTRYSRREITSCPCWLEVLLAPCR</sequence>
<dbReference type="SUPFAM" id="SSF56366">
    <property type="entry name" value="SMAD MH1 domain"/>
    <property type="match status" value="1"/>
</dbReference>
<keyword evidence="2" id="KW-0479">Metal-binding</keyword>
<evidence type="ECO:0000259" key="10">
    <source>
        <dbReference type="PROSITE" id="PS51076"/>
    </source>
</evidence>
<dbReference type="Pfam" id="PF03166">
    <property type="entry name" value="MH2"/>
    <property type="match status" value="1"/>
</dbReference>
<dbReference type="EMBL" id="OU892279">
    <property type="protein sequence ID" value="CAG9766879.1"/>
    <property type="molecule type" value="Genomic_DNA"/>
</dbReference>
<dbReference type="SUPFAM" id="SSF49879">
    <property type="entry name" value="SMAD/FHA domain"/>
    <property type="match status" value="1"/>
</dbReference>
<feature type="region of interest" description="Disordered" evidence="8">
    <location>
        <begin position="21"/>
        <end position="44"/>
    </location>
</feature>
<feature type="compositionally biased region" description="Basic and acidic residues" evidence="8">
    <location>
        <begin position="144"/>
        <end position="156"/>
    </location>
</feature>
<name>A0A9N9MR28_9CUCU</name>
<evidence type="ECO:0000256" key="6">
    <source>
        <dbReference type="ARBA" id="ARBA00023242"/>
    </source>
</evidence>
<dbReference type="GO" id="GO:0006357">
    <property type="term" value="P:regulation of transcription by RNA polymerase II"/>
    <property type="evidence" value="ECO:0007669"/>
    <property type="project" value="TreeGrafter"/>
</dbReference>
<comment type="subcellular location">
    <subcellularLocation>
        <location evidence="7">Cytoplasm</location>
    </subcellularLocation>
    <subcellularLocation>
        <location evidence="7">Nucleus</location>
    </subcellularLocation>
</comment>
<dbReference type="GO" id="GO:0005737">
    <property type="term" value="C:cytoplasm"/>
    <property type="evidence" value="ECO:0007669"/>
    <property type="project" value="UniProtKB-SubCell"/>
</dbReference>
<dbReference type="GO" id="GO:0009791">
    <property type="term" value="P:post-embryonic development"/>
    <property type="evidence" value="ECO:0007669"/>
    <property type="project" value="UniProtKB-ARBA"/>
</dbReference>
<dbReference type="GO" id="GO:0051239">
    <property type="term" value="P:regulation of multicellular organismal process"/>
    <property type="evidence" value="ECO:0007669"/>
    <property type="project" value="UniProtKB-ARBA"/>
</dbReference>
<keyword evidence="5 7" id="KW-0804">Transcription</keyword>
<dbReference type="Proteomes" id="UP001152799">
    <property type="component" value="Chromosome 3"/>
</dbReference>
<proteinExistence type="inferred from homology"/>
<dbReference type="AlphaFoldDB" id="A0A9N9MR28"/>
<keyword evidence="7" id="KW-0963">Cytoplasm</keyword>
<dbReference type="GO" id="GO:0140416">
    <property type="term" value="F:transcription regulator inhibitor activity"/>
    <property type="evidence" value="ECO:0007669"/>
    <property type="project" value="TreeGrafter"/>
</dbReference>
<dbReference type="CDD" id="cd10489">
    <property type="entry name" value="MH1_SMAD_6_7"/>
    <property type="match status" value="1"/>
</dbReference>
<dbReference type="GO" id="GO:0071144">
    <property type="term" value="C:heteromeric SMAD protein complex"/>
    <property type="evidence" value="ECO:0007669"/>
    <property type="project" value="TreeGrafter"/>
</dbReference>
<dbReference type="GO" id="GO:0009653">
    <property type="term" value="P:anatomical structure morphogenesis"/>
    <property type="evidence" value="ECO:0007669"/>
    <property type="project" value="TreeGrafter"/>
</dbReference>
<comment type="similarity">
    <text evidence="1 7">Belongs to the dwarfin/SMAD family.</text>
</comment>
<dbReference type="Gene3D" id="3.90.520.10">
    <property type="entry name" value="SMAD MH1 domain"/>
    <property type="match status" value="1"/>
</dbReference>
<dbReference type="InterPro" id="IPR013790">
    <property type="entry name" value="Dwarfin"/>
</dbReference>
<dbReference type="Gene3D" id="2.60.200.10">
    <property type="match status" value="1"/>
</dbReference>
<dbReference type="GO" id="GO:0046872">
    <property type="term" value="F:metal ion binding"/>
    <property type="evidence" value="ECO:0007669"/>
    <property type="project" value="UniProtKB-KW"/>
</dbReference>
<dbReference type="InterPro" id="IPR017855">
    <property type="entry name" value="SMAD-like_dom_sf"/>
</dbReference>
<evidence type="ECO:0000256" key="4">
    <source>
        <dbReference type="ARBA" id="ARBA00023015"/>
    </source>
</evidence>
<dbReference type="SMART" id="SM00524">
    <property type="entry name" value="DWB"/>
    <property type="match status" value="1"/>
</dbReference>
<dbReference type="GO" id="GO:0030154">
    <property type="term" value="P:cell differentiation"/>
    <property type="evidence" value="ECO:0007669"/>
    <property type="project" value="TreeGrafter"/>
</dbReference>
<dbReference type="PROSITE" id="PS51075">
    <property type="entry name" value="MH1"/>
    <property type="match status" value="1"/>
</dbReference>
<dbReference type="GO" id="GO:0070411">
    <property type="term" value="F:I-SMAD binding"/>
    <property type="evidence" value="ECO:0007669"/>
    <property type="project" value="TreeGrafter"/>
</dbReference>
<feature type="domain" description="MH2" evidence="10">
    <location>
        <begin position="184"/>
        <end position="358"/>
    </location>
</feature>
<dbReference type="PROSITE" id="PS51076">
    <property type="entry name" value="MH2"/>
    <property type="match status" value="1"/>
</dbReference>
<feature type="region of interest" description="Disordered" evidence="8">
    <location>
        <begin position="134"/>
        <end position="161"/>
    </location>
</feature>
<evidence type="ECO:0000256" key="2">
    <source>
        <dbReference type="ARBA" id="ARBA00022723"/>
    </source>
</evidence>
<keyword evidence="4 7" id="KW-0805">Transcription regulation</keyword>
<dbReference type="PANTHER" id="PTHR13703:SF54">
    <property type="entry name" value="MOTHERS AGAINST DECAPENTAPLEGIC HOMOLOG"/>
    <property type="match status" value="1"/>
</dbReference>
<dbReference type="GO" id="GO:0060395">
    <property type="term" value="P:SMAD protein signal transduction"/>
    <property type="evidence" value="ECO:0007669"/>
    <property type="project" value="TreeGrafter"/>
</dbReference>
<dbReference type="SMART" id="SM00523">
    <property type="entry name" value="DWA"/>
    <property type="match status" value="1"/>
</dbReference>
<organism evidence="11 12">
    <name type="scientific">Ceutorhynchus assimilis</name>
    <name type="common">cabbage seed weevil</name>
    <dbReference type="NCBI Taxonomy" id="467358"/>
    <lineage>
        <taxon>Eukaryota</taxon>
        <taxon>Metazoa</taxon>
        <taxon>Ecdysozoa</taxon>
        <taxon>Arthropoda</taxon>
        <taxon>Hexapoda</taxon>
        <taxon>Insecta</taxon>
        <taxon>Pterygota</taxon>
        <taxon>Neoptera</taxon>
        <taxon>Endopterygota</taxon>
        <taxon>Coleoptera</taxon>
        <taxon>Polyphaga</taxon>
        <taxon>Cucujiformia</taxon>
        <taxon>Curculionidae</taxon>
        <taxon>Ceutorhynchinae</taxon>
        <taxon>Ceutorhynchus</taxon>
    </lineage>
</organism>
<evidence type="ECO:0000259" key="9">
    <source>
        <dbReference type="PROSITE" id="PS51075"/>
    </source>
</evidence>
<dbReference type="PANTHER" id="PTHR13703">
    <property type="entry name" value="SMAD"/>
    <property type="match status" value="1"/>
</dbReference>
<dbReference type="GO" id="GO:0050793">
    <property type="term" value="P:regulation of developmental process"/>
    <property type="evidence" value="ECO:0007669"/>
    <property type="project" value="UniProtKB-ARBA"/>
</dbReference>
<gene>
    <name evidence="11" type="ORF">CEUTPL_LOCUS7450</name>
</gene>
<evidence type="ECO:0000256" key="7">
    <source>
        <dbReference type="RuleBase" id="RU361195"/>
    </source>
</evidence>
<keyword evidence="3" id="KW-0862">Zinc</keyword>
<protein>
    <recommendedName>
        <fullName evidence="7">Mothers against decapentaplegic homolog</fullName>
        <shortName evidence="7">MAD homolog</shortName>
        <shortName evidence="7">Mothers against DPP homolog</shortName>
    </recommendedName>
    <alternativeName>
        <fullName evidence="7">SMAD family member</fullName>
    </alternativeName>
</protein>
<evidence type="ECO:0000256" key="3">
    <source>
        <dbReference type="ARBA" id="ARBA00022833"/>
    </source>
</evidence>
<dbReference type="InterPro" id="IPR001132">
    <property type="entry name" value="SMAD_dom_Dwarfin-type"/>
</dbReference>
<keyword evidence="6 7" id="KW-0539">Nucleus</keyword>
<dbReference type="OrthoDB" id="5946219at2759"/>
<feature type="domain" description="MH1" evidence="9">
    <location>
        <begin position="11"/>
        <end position="137"/>
    </location>
</feature>
<evidence type="ECO:0000313" key="12">
    <source>
        <dbReference type="Proteomes" id="UP001152799"/>
    </source>
</evidence>
<accession>A0A9N9MR28</accession>
<dbReference type="InterPro" id="IPR036578">
    <property type="entry name" value="SMAD_MH1_sf"/>
</dbReference>
<evidence type="ECO:0000256" key="1">
    <source>
        <dbReference type="ARBA" id="ARBA00005545"/>
    </source>
</evidence>
<dbReference type="InterPro" id="IPR008984">
    <property type="entry name" value="SMAD_FHA_dom_sf"/>
</dbReference>
<keyword evidence="12" id="KW-1185">Reference proteome</keyword>
<dbReference type="InterPro" id="IPR013019">
    <property type="entry name" value="MAD_homology_MH1"/>
</dbReference>